<evidence type="ECO:0000259" key="11">
    <source>
        <dbReference type="PROSITE" id="PS50862"/>
    </source>
</evidence>
<dbReference type="GO" id="GO:0004828">
    <property type="term" value="F:serine-tRNA ligase activity"/>
    <property type="evidence" value="ECO:0007669"/>
    <property type="project" value="UniProtKB-EC"/>
</dbReference>
<keyword evidence="10" id="KW-0175">Coiled coil</keyword>
<gene>
    <name evidence="12" type="ORF">FISHEDRAFT_70887</name>
</gene>
<keyword evidence="5 12" id="KW-0030">Aminoacyl-tRNA synthetase</keyword>
<dbReference type="PANTHER" id="PTHR11778">
    <property type="entry name" value="SERYL-TRNA SYNTHETASE"/>
    <property type="match status" value="1"/>
</dbReference>
<dbReference type="PIRSF" id="PIRSF001529">
    <property type="entry name" value="Ser-tRNA-synth_IIa"/>
    <property type="match status" value="1"/>
</dbReference>
<evidence type="ECO:0000256" key="5">
    <source>
        <dbReference type="ARBA" id="ARBA00023146"/>
    </source>
</evidence>
<dbReference type="InterPro" id="IPR002314">
    <property type="entry name" value="aa-tRNA-synt_IIb"/>
</dbReference>
<dbReference type="Pfam" id="PF00587">
    <property type="entry name" value="tRNA-synt_2b"/>
    <property type="match status" value="1"/>
</dbReference>
<evidence type="ECO:0000256" key="10">
    <source>
        <dbReference type="SAM" id="Coils"/>
    </source>
</evidence>
<feature type="coiled-coil region" evidence="10">
    <location>
        <begin position="118"/>
        <end position="145"/>
    </location>
</feature>
<dbReference type="SUPFAM" id="SSF55681">
    <property type="entry name" value="Class II aaRS and biotin synthetases"/>
    <property type="match status" value="1"/>
</dbReference>
<feature type="domain" description="Aminoacyl-transfer RNA synthetases class-II family profile" evidence="11">
    <location>
        <begin position="228"/>
        <end position="473"/>
    </location>
</feature>
<evidence type="ECO:0000256" key="2">
    <source>
        <dbReference type="ARBA" id="ARBA00022598"/>
    </source>
</evidence>
<keyword evidence="3" id="KW-0547">Nucleotide-binding</keyword>
<keyword evidence="2" id="KW-0436">Ligase</keyword>
<dbReference type="NCBIfam" id="TIGR00414">
    <property type="entry name" value="serS"/>
    <property type="match status" value="1"/>
</dbReference>
<dbReference type="OrthoDB" id="10264585at2759"/>
<dbReference type="Gene3D" id="3.30.930.10">
    <property type="entry name" value="Bira Bifunctional Protein, Domain 2"/>
    <property type="match status" value="1"/>
</dbReference>
<dbReference type="EMBL" id="KN881666">
    <property type="protein sequence ID" value="KIY51244.1"/>
    <property type="molecule type" value="Genomic_DNA"/>
</dbReference>
<evidence type="ECO:0000256" key="4">
    <source>
        <dbReference type="ARBA" id="ARBA00022840"/>
    </source>
</evidence>
<evidence type="ECO:0000256" key="9">
    <source>
        <dbReference type="PIRSR" id="PIRSR001529-2"/>
    </source>
</evidence>
<dbReference type="InterPro" id="IPR045864">
    <property type="entry name" value="aa-tRNA-synth_II/BPL/LPL"/>
</dbReference>
<name>A0A0D7AHM8_9AGAR</name>
<dbReference type="InterPro" id="IPR042103">
    <property type="entry name" value="SerRS_1_N_sf"/>
</dbReference>
<proteinExistence type="predicted"/>
<feature type="binding site" evidence="8">
    <location>
        <position position="441"/>
    </location>
    <ligand>
        <name>L-serine</name>
        <dbReference type="ChEBI" id="CHEBI:33384"/>
    </ligand>
</feature>
<dbReference type="PRINTS" id="PR00981">
    <property type="entry name" value="TRNASYNTHSER"/>
</dbReference>
<keyword evidence="4 9" id="KW-0067">ATP-binding</keyword>
<evidence type="ECO:0000256" key="1">
    <source>
        <dbReference type="ARBA" id="ARBA00012840"/>
    </source>
</evidence>
<evidence type="ECO:0000256" key="8">
    <source>
        <dbReference type="PIRSR" id="PIRSR001529-1"/>
    </source>
</evidence>
<evidence type="ECO:0000256" key="7">
    <source>
        <dbReference type="ARBA" id="ARBA00034892"/>
    </source>
</evidence>
<feature type="binding site" evidence="8">
    <location>
        <position position="314"/>
    </location>
    <ligand>
        <name>L-serine</name>
        <dbReference type="ChEBI" id="CHEBI:33384"/>
    </ligand>
</feature>
<dbReference type="InterPro" id="IPR015866">
    <property type="entry name" value="Ser-tRNA-synth_1_N"/>
</dbReference>
<organism evidence="12 13">
    <name type="scientific">Fistulina hepatica ATCC 64428</name>
    <dbReference type="NCBI Taxonomy" id="1128425"/>
    <lineage>
        <taxon>Eukaryota</taxon>
        <taxon>Fungi</taxon>
        <taxon>Dikarya</taxon>
        <taxon>Basidiomycota</taxon>
        <taxon>Agaricomycotina</taxon>
        <taxon>Agaricomycetes</taxon>
        <taxon>Agaricomycetidae</taxon>
        <taxon>Agaricales</taxon>
        <taxon>Fistulinaceae</taxon>
        <taxon>Fistulina</taxon>
    </lineage>
</organism>
<dbReference type="InterPro" id="IPR002317">
    <property type="entry name" value="Ser-tRNA-ligase_type_1"/>
</dbReference>
<dbReference type="SUPFAM" id="SSF46589">
    <property type="entry name" value="tRNA-binding arm"/>
    <property type="match status" value="1"/>
</dbReference>
<dbReference type="InterPro" id="IPR010978">
    <property type="entry name" value="tRNA-bd_arm"/>
</dbReference>
<dbReference type="GO" id="GO:0005524">
    <property type="term" value="F:ATP binding"/>
    <property type="evidence" value="ECO:0007669"/>
    <property type="project" value="UniProtKB-KW"/>
</dbReference>
<dbReference type="Gene3D" id="1.10.287.40">
    <property type="entry name" value="Serine-tRNA synthetase, tRNA binding domain"/>
    <property type="match status" value="1"/>
</dbReference>
<feature type="binding site" evidence="8">
    <location>
        <position position="337"/>
    </location>
    <ligand>
        <name>L-serine</name>
        <dbReference type="ChEBI" id="CHEBI:33384"/>
    </ligand>
</feature>
<evidence type="ECO:0000313" key="13">
    <source>
        <dbReference type="Proteomes" id="UP000054144"/>
    </source>
</evidence>
<feature type="site" description="Important for serine binding" evidence="8">
    <location>
        <position position="443"/>
    </location>
</feature>
<dbReference type="InterPro" id="IPR006195">
    <property type="entry name" value="aa-tRNA-synth_II"/>
</dbReference>
<dbReference type="AlphaFoldDB" id="A0A0D7AHM8"/>
<accession>A0A0D7AHM8</accession>
<evidence type="ECO:0000256" key="3">
    <source>
        <dbReference type="ARBA" id="ARBA00022741"/>
    </source>
</evidence>
<keyword evidence="13" id="KW-1185">Reference proteome</keyword>
<evidence type="ECO:0000256" key="6">
    <source>
        <dbReference type="ARBA" id="ARBA00031113"/>
    </source>
</evidence>
<dbReference type="EC" id="6.1.1.11" evidence="1"/>
<dbReference type="GO" id="GO:0006434">
    <property type="term" value="P:seryl-tRNA aminoacylation"/>
    <property type="evidence" value="ECO:0007669"/>
    <property type="project" value="InterPro"/>
</dbReference>
<sequence>MSFLRRAPLQLAKARCTRAYCSEIKLSQNRAGIALARPRLDYKAICDNVISKTNNAINRKASVDLHSMQTIVRDYNELNSAKRTLNSEKHLRAVLGDKIQESTQEKDFATRDASISEASEVKKRIAVLEDKVAALEESLLEFALQIPNDTHPNAPLGPESAAVTLSTHGPELLPADSKRHHVEIGRKLNLFNLESGATVSGSSWAYFINEAALLEVALTNYAFSVAIRHGFSPVMTPDVVRKSFAERCGFNPRDEGDPPVSQMYHVRPNASPSSTPSELVLTATAEIPIAGMFANDIYAGSLPHKVVGYGHAFRAEAGASGADNRGIYRLHQFSKVELFAVTEGQESEAMMESMLQLQISILEGLGFPFRVLDMPTEELGASAYRKYDIEAWMPGRGKWGEVTSLSNCTDFQARRLHIRYRPRFPLQADRGDRIHYAHTLNGTAAAIPRLIIALLENGARFDAAGEVVGVCLPEILRPFWLGQQSSIISWGLP</sequence>
<feature type="binding site" evidence="8">
    <location>
        <position position="284"/>
    </location>
    <ligand>
        <name>L-serine</name>
        <dbReference type="ChEBI" id="CHEBI:33384"/>
    </ligand>
</feature>
<feature type="binding site" evidence="9">
    <location>
        <begin position="401"/>
        <end position="404"/>
    </location>
    <ligand>
        <name>ATP</name>
        <dbReference type="ChEBI" id="CHEBI:30616"/>
    </ligand>
</feature>
<protein>
    <recommendedName>
        <fullName evidence="1">serine--tRNA ligase</fullName>
        <ecNumber evidence="1">6.1.1.11</ecNumber>
    </recommendedName>
    <alternativeName>
        <fullName evidence="6">Seryl-tRNA synthetase</fullName>
    </alternativeName>
    <alternativeName>
        <fullName evidence="7">Seryl-tRNA(Ser) synthetase</fullName>
    </alternativeName>
</protein>
<evidence type="ECO:0000313" key="12">
    <source>
        <dbReference type="EMBL" id="KIY51244.1"/>
    </source>
</evidence>
<dbReference type="Proteomes" id="UP000054144">
    <property type="component" value="Unassembled WGS sequence"/>
</dbReference>
<feature type="binding site" evidence="9">
    <location>
        <begin position="314"/>
        <end position="316"/>
    </location>
    <ligand>
        <name>ATP</name>
        <dbReference type="ChEBI" id="CHEBI:30616"/>
    </ligand>
</feature>
<dbReference type="Pfam" id="PF02403">
    <property type="entry name" value="Seryl_tRNA_N"/>
    <property type="match status" value="1"/>
</dbReference>
<dbReference type="PROSITE" id="PS50862">
    <property type="entry name" value="AA_TRNA_LIGASE_II"/>
    <property type="match status" value="1"/>
</dbReference>
<reference evidence="12 13" key="1">
    <citation type="journal article" date="2015" name="Fungal Genet. Biol.">
        <title>Evolution of novel wood decay mechanisms in Agaricales revealed by the genome sequences of Fistulina hepatica and Cylindrobasidium torrendii.</title>
        <authorList>
            <person name="Floudas D."/>
            <person name="Held B.W."/>
            <person name="Riley R."/>
            <person name="Nagy L.G."/>
            <person name="Koehler G."/>
            <person name="Ransdell A.S."/>
            <person name="Younus H."/>
            <person name="Chow J."/>
            <person name="Chiniquy J."/>
            <person name="Lipzen A."/>
            <person name="Tritt A."/>
            <person name="Sun H."/>
            <person name="Haridas S."/>
            <person name="LaButti K."/>
            <person name="Ohm R.A."/>
            <person name="Kues U."/>
            <person name="Blanchette R.A."/>
            <person name="Grigoriev I.V."/>
            <person name="Minto R.E."/>
            <person name="Hibbett D.S."/>
        </authorList>
    </citation>
    <scope>NUCLEOTIDE SEQUENCE [LARGE SCALE GENOMIC DNA]</scope>
    <source>
        <strain evidence="12 13">ATCC 64428</strain>
    </source>
</reference>